<dbReference type="InterPro" id="IPR014776">
    <property type="entry name" value="4pyrrole_Mease_sub2"/>
</dbReference>
<dbReference type="KEGG" id="spad:DVK44_12955"/>
<dbReference type="Gene3D" id="3.40.1010.10">
    <property type="entry name" value="Cobalt-precorrin-4 Transmethylase, Domain 1"/>
    <property type="match status" value="1"/>
</dbReference>
<dbReference type="PANTHER" id="PTHR45790">
    <property type="entry name" value="SIROHEME SYNTHASE-RELATED"/>
    <property type="match status" value="1"/>
</dbReference>
<evidence type="ECO:0000313" key="10">
    <source>
        <dbReference type="Proteomes" id="UP000253868"/>
    </source>
</evidence>
<dbReference type="EMBL" id="CP031194">
    <property type="protein sequence ID" value="AXG78472.1"/>
    <property type="molecule type" value="Genomic_DNA"/>
</dbReference>
<proteinExistence type="predicted"/>
<dbReference type="Gene3D" id="3.40.50.10090">
    <property type="match status" value="2"/>
</dbReference>
<evidence type="ECO:0000259" key="8">
    <source>
        <dbReference type="Pfam" id="PF02602"/>
    </source>
</evidence>
<dbReference type="CDD" id="cd06578">
    <property type="entry name" value="HemD"/>
    <property type="match status" value="1"/>
</dbReference>
<dbReference type="SUPFAM" id="SSF69618">
    <property type="entry name" value="HemD-like"/>
    <property type="match status" value="1"/>
</dbReference>
<keyword evidence="10" id="KW-1185">Reference proteome</keyword>
<evidence type="ECO:0000256" key="5">
    <source>
        <dbReference type="ARBA" id="ARBA00023244"/>
    </source>
</evidence>
<dbReference type="GO" id="GO:0032259">
    <property type="term" value="P:methylation"/>
    <property type="evidence" value="ECO:0007669"/>
    <property type="project" value="UniProtKB-KW"/>
</dbReference>
<feature type="compositionally biased region" description="Basic and acidic residues" evidence="6">
    <location>
        <begin position="528"/>
        <end position="544"/>
    </location>
</feature>
<evidence type="ECO:0000256" key="4">
    <source>
        <dbReference type="ARBA" id="ARBA00022691"/>
    </source>
</evidence>
<gene>
    <name evidence="9" type="ORF">DVK44_12955</name>
</gene>
<keyword evidence="4" id="KW-0949">S-adenosyl-L-methionine</keyword>
<keyword evidence="5" id="KW-0627">Porphyrin biosynthesis</keyword>
<name>A0A345HP48_9ACTN</name>
<dbReference type="FunFam" id="3.40.50.10090:FF:000001">
    <property type="entry name" value="Bifunctional uroporphyrinogen-III C-methyltransferase/uroporphyrinogen-III synthase"/>
    <property type="match status" value="1"/>
</dbReference>
<feature type="region of interest" description="Disordered" evidence="6">
    <location>
        <begin position="528"/>
        <end position="553"/>
    </location>
</feature>
<feature type="domain" description="Tetrapyrrole methylase" evidence="7">
    <location>
        <begin position="17"/>
        <end position="226"/>
    </location>
</feature>
<evidence type="ECO:0000256" key="1">
    <source>
        <dbReference type="ARBA" id="ARBA00012162"/>
    </source>
</evidence>
<keyword evidence="3 9" id="KW-0808">Transferase</keyword>
<dbReference type="Gene3D" id="3.30.950.10">
    <property type="entry name" value="Methyltransferase, Cobalt-precorrin-4 Transmethylase, Domain 2"/>
    <property type="match status" value="1"/>
</dbReference>
<dbReference type="Pfam" id="PF02602">
    <property type="entry name" value="HEM4"/>
    <property type="match status" value="1"/>
</dbReference>
<dbReference type="OrthoDB" id="9815856at2"/>
<protein>
    <recommendedName>
        <fullName evidence="1">uroporphyrinogen-III C-methyltransferase</fullName>
        <ecNumber evidence="1">2.1.1.107</ecNumber>
    </recommendedName>
</protein>
<dbReference type="InterPro" id="IPR050161">
    <property type="entry name" value="Siro_Cobalamin_biosynth"/>
</dbReference>
<dbReference type="AlphaFoldDB" id="A0A345HP48"/>
<accession>A0A345HP48</accession>
<feature type="domain" description="Tetrapyrrole biosynthesis uroporphyrinogen III synthase" evidence="8">
    <location>
        <begin position="286"/>
        <end position="515"/>
    </location>
</feature>
<dbReference type="EC" id="2.1.1.107" evidence="1"/>
<dbReference type="InterPro" id="IPR003754">
    <property type="entry name" value="4pyrrol_synth_uPrphyn_synth"/>
</dbReference>
<organism evidence="9 10">
    <name type="scientific">Streptomyces paludis</name>
    <dbReference type="NCBI Taxonomy" id="2282738"/>
    <lineage>
        <taxon>Bacteria</taxon>
        <taxon>Bacillati</taxon>
        <taxon>Actinomycetota</taxon>
        <taxon>Actinomycetes</taxon>
        <taxon>Kitasatosporales</taxon>
        <taxon>Streptomycetaceae</taxon>
        <taxon>Streptomyces</taxon>
    </lineage>
</organism>
<dbReference type="PROSITE" id="PS00839">
    <property type="entry name" value="SUMT_1"/>
    <property type="match status" value="1"/>
</dbReference>
<dbReference type="RefSeq" id="WP_114659817.1">
    <property type="nucleotide sequence ID" value="NZ_CP031194.1"/>
</dbReference>
<dbReference type="FunFam" id="3.30.950.10:FF:000001">
    <property type="entry name" value="Siroheme synthase"/>
    <property type="match status" value="1"/>
</dbReference>
<dbReference type="SUPFAM" id="SSF53790">
    <property type="entry name" value="Tetrapyrrole methylase"/>
    <property type="match status" value="1"/>
</dbReference>
<keyword evidence="2 9" id="KW-0489">Methyltransferase</keyword>
<dbReference type="GO" id="GO:0004851">
    <property type="term" value="F:uroporphyrin-III C-methyltransferase activity"/>
    <property type="evidence" value="ECO:0007669"/>
    <property type="project" value="UniProtKB-EC"/>
</dbReference>
<dbReference type="GO" id="GO:0004852">
    <property type="term" value="F:uroporphyrinogen-III synthase activity"/>
    <property type="evidence" value="ECO:0007669"/>
    <property type="project" value="InterPro"/>
</dbReference>
<dbReference type="InterPro" id="IPR003043">
    <property type="entry name" value="Uropor_MeTrfase_CS"/>
</dbReference>
<dbReference type="GO" id="GO:0019354">
    <property type="term" value="P:siroheme biosynthetic process"/>
    <property type="evidence" value="ECO:0007669"/>
    <property type="project" value="TreeGrafter"/>
</dbReference>
<dbReference type="Pfam" id="PF00590">
    <property type="entry name" value="TP_methylase"/>
    <property type="match status" value="1"/>
</dbReference>
<dbReference type="PANTHER" id="PTHR45790:SF3">
    <property type="entry name" value="S-ADENOSYL-L-METHIONINE-DEPENDENT UROPORPHYRINOGEN III METHYLTRANSFERASE, CHLOROPLASTIC"/>
    <property type="match status" value="1"/>
</dbReference>
<evidence type="ECO:0000256" key="6">
    <source>
        <dbReference type="SAM" id="MobiDB-lite"/>
    </source>
</evidence>
<reference evidence="10" key="1">
    <citation type="submission" date="2018-07" db="EMBL/GenBank/DDBJ databases">
        <authorList>
            <person name="Zhao J."/>
        </authorList>
    </citation>
    <scope>NUCLEOTIDE SEQUENCE [LARGE SCALE GENOMIC DNA]</scope>
    <source>
        <strain evidence="10">GSSD-12</strain>
    </source>
</reference>
<evidence type="ECO:0000256" key="2">
    <source>
        <dbReference type="ARBA" id="ARBA00022603"/>
    </source>
</evidence>
<dbReference type="FunFam" id="3.40.50.10090:FF:000002">
    <property type="entry name" value="Bifunctional uroporphyrinogen-III C-methyltransferase/uroporphyrinogen-III synthase"/>
    <property type="match status" value="1"/>
</dbReference>
<dbReference type="InterPro" id="IPR036108">
    <property type="entry name" value="4pyrrol_syn_uPrphyn_synt_sf"/>
</dbReference>
<dbReference type="InterPro" id="IPR035996">
    <property type="entry name" value="4pyrrol_Methylase_sf"/>
</dbReference>
<dbReference type="Proteomes" id="UP000253868">
    <property type="component" value="Chromosome"/>
</dbReference>
<dbReference type="InterPro" id="IPR000878">
    <property type="entry name" value="4pyrrol_Mease"/>
</dbReference>
<evidence type="ECO:0000313" key="9">
    <source>
        <dbReference type="EMBL" id="AXG78472.1"/>
    </source>
</evidence>
<dbReference type="InterPro" id="IPR014777">
    <property type="entry name" value="4pyrrole_Mease_sub1"/>
</dbReference>
<sequence>MSPTTSDLPACSASGHVTFLGAGPGDPGLLTLRAVEALAGADVLIAEPDVLEVVRSHARAGVSTPALTVVDDVSAAAGIPAIRDAANIVMEAARGGRRVVRAVTGDPGLDGDAGTEMLACAVAGIPFEVVPGVAAAVGVPAYAGVPLRDAQGADVRFVDARTANDRCWAEIGASDGTVVVSATLETVAGAAGELVAAGRKPDTPLTVTVAGTTTRQRTWNATLGTIAQILKQAKVLPSPEGHRPVIAVVGERSAAAQRDQLAWFESKPLFGWKVLVPRTKEQAASLSDQLRSYGAVPHEVPTIAVEPPRTPQQMERAVKGLVTGRYEWIAFTSVNAVKAVREKFEEYGLDARAFAGIKVAAVGEQTAASLIDFGVKPDLVPSGEQSAAGLLEDWPPYDPVFDPIDRVFLPRADIATETLVAGLIELGWEVDDVTAYRTVRASPPPAETREAIKGGGFDAVLFTSSSTVRNLVGIAGKPHNVTVIACIGPATAKTAEEHGLRVDVLSPEPSVHKLAEALAAFGAQRRLAAKEAGETVTRPSERRPGSRRRRTTT</sequence>
<evidence type="ECO:0000256" key="3">
    <source>
        <dbReference type="ARBA" id="ARBA00022679"/>
    </source>
</evidence>
<evidence type="ECO:0000259" key="7">
    <source>
        <dbReference type="Pfam" id="PF00590"/>
    </source>
</evidence>